<dbReference type="PANTHER" id="PTHR12205">
    <property type="entry name" value="CENTROMERE/KINETOCHORE PROTEIN ZW10"/>
    <property type="match status" value="1"/>
</dbReference>
<reference evidence="3" key="2">
    <citation type="submission" date="2021-10" db="EMBL/GenBank/DDBJ databases">
        <title>Phylogenomics reveals ancestral predisposition of the termite-cultivated fungus Termitomyces towards a domesticated lifestyle.</title>
        <authorList>
            <person name="Auxier B."/>
            <person name="Grum-Grzhimaylo A."/>
            <person name="Cardenas M.E."/>
            <person name="Lodge J.D."/>
            <person name="Laessoe T."/>
            <person name="Pedersen O."/>
            <person name="Smith M.E."/>
            <person name="Kuyper T.W."/>
            <person name="Franco-Molano E.A."/>
            <person name="Baroni T.J."/>
            <person name="Aanen D.K."/>
        </authorList>
    </citation>
    <scope>NUCLEOTIDE SEQUENCE</scope>
    <source>
        <strain evidence="3">D49</strain>
    </source>
</reference>
<evidence type="ECO:0000256" key="1">
    <source>
        <dbReference type="SAM" id="MobiDB-lite"/>
    </source>
</evidence>
<dbReference type="PANTHER" id="PTHR12205:SF0">
    <property type="entry name" value="CENTROMERE_KINETOCHORE PROTEIN ZW10 HOMOLOG"/>
    <property type="match status" value="1"/>
</dbReference>
<accession>A0A9P7FX39</accession>
<dbReference type="GO" id="GO:0007094">
    <property type="term" value="P:mitotic spindle assembly checkpoint signaling"/>
    <property type="evidence" value="ECO:0007669"/>
    <property type="project" value="TreeGrafter"/>
</dbReference>
<dbReference type="GO" id="GO:0006888">
    <property type="term" value="P:endoplasmic reticulum to Golgi vesicle-mediated transport"/>
    <property type="evidence" value="ECO:0007669"/>
    <property type="project" value="TreeGrafter"/>
</dbReference>
<feature type="region of interest" description="Disordered" evidence="1">
    <location>
        <begin position="478"/>
        <end position="614"/>
    </location>
</feature>
<name>A0A9P7FX39_9AGAR</name>
<organism evidence="3 4">
    <name type="scientific">Sphagnurus paluster</name>
    <dbReference type="NCBI Taxonomy" id="117069"/>
    <lineage>
        <taxon>Eukaryota</taxon>
        <taxon>Fungi</taxon>
        <taxon>Dikarya</taxon>
        <taxon>Basidiomycota</taxon>
        <taxon>Agaricomycotina</taxon>
        <taxon>Agaricomycetes</taxon>
        <taxon>Agaricomycetidae</taxon>
        <taxon>Agaricales</taxon>
        <taxon>Tricholomatineae</taxon>
        <taxon>Lyophyllaceae</taxon>
        <taxon>Sphagnurus</taxon>
    </lineage>
</organism>
<reference evidence="3" key="1">
    <citation type="submission" date="2021-02" db="EMBL/GenBank/DDBJ databases">
        <authorList>
            <person name="Nieuwenhuis M."/>
            <person name="Van De Peppel L.J.J."/>
        </authorList>
    </citation>
    <scope>NUCLEOTIDE SEQUENCE</scope>
    <source>
        <strain evidence="3">D49</strain>
    </source>
</reference>
<dbReference type="Proteomes" id="UP000717328">
    <property type="component" value="Unassembled WGS sequence"/>
</dbReference>
<proteinExistence type="predicted"/>
<dbReference type="GO" id="GO:1990423">
    <property type="term" value="C:RZZ complex"/>
    <property type="evidence" value="ECO:0007669"/>
    <property type="project" value="TreeGrafter"/>
</dbReference>
<dbReference type="InterPro" id="IPR046362">
    <property type="entry name" value="Zw10/DSL1_C_sf"/>
</dbReference>
<dbReference type="GO" id="GO:0005737">
    <property type="term" value="C:cytoplasm"/>
    <property type="evidence" value="ECO:0007669"/>
    <property type="project" value="GOC"/>
</dbReference>
<dbReference type="Gene3D" id="1.10.357.150">
    <property type="match status" value="1"/>
</dbReference>
<feature type="compositionally biased region" description="Acidic residues" evidence="1">
    <location>
        <begin position="532"/>
        <end position="555"/>
    </location>
</feature>
<comment type="caution">
    <text evidence="3">The sequence shown here is derived from an EMBL/GenBank/DDBJ whole genome shotgun (WGS) entry which is preliminary data.</text>
</comment>
<dbReference type="EMBL" id="JABCKI010005884">
    <property type="protein sequence ID" value="KAG5636865.1"/>
    <property type="molecule type" value="Genomic_DNA"/>
</dbReference>
<gene>
    <name evidence="3" type="ORF">H0H81_006587</name>
</gene>
<protein>
    <recommendedName>
        <fullName evidence="2">ZW10 C-terminal helical domain-containing protein</fullName>
    </recommendedName>
</protein>
<feature type="compositionally biased region" description="Acidic residues" evidence="1">
    <location>
        <begin position="478"/>
        <end position="491"/>
    </location>
</feature>
<dbReference type="Pfam" id="PF22766">
    <property type="entry name" value="ZW10_C2"/>
    <property type="match status" value="1"/>
</dbReference>
<dbReference type="InterPro" id="IPR055148">
    <property type="entry name" value="ZW10_C_2"/>
</dbReference>
<feature type="region of interest" description="Disordered" evidence="1">
    <location>
        <begin position="631"/>
        <end position="664"/>
    </location>
</feature>
<dbReference type="OrthoDB" id="534815at2759"/>
<evidence type="ECO:0000259" key="2">
    <source>
        <dbReference type="Pfam" id="PF22766"/>
    </source>
</evidence>
<keyword evidence="4" id="KW-1185">Reference proteome</keyword>
<dbReference type="AlphaFoldDB" id="A0A9P7FX39"/>
<evidence type="ECO:0000313" key="4">
    <source>
        <dbReference type="Proteomes" id="UP000717328"/>
    </source>
</evidence>
<sequence>MAFPIPSHLPRRPNPQDISSQILNRIDAATQQSLNSALASSWLSELEQTIKTTKGKIHERIQSDLPEFQRQLAASKSVQERLHTLTTNVDTLSNSVSNPETGIIPTLIESLQKHAKLAQESLDARVEHEALSHLLKCRTALRSLEDLIEEGNLSQAVAECKSMETILQATPAHLNETSIVGDLRRKFRAAQSRNEEQLNDAYTRSVASSQHEFVIYPSVKVRQSEAVISLSSILASLSSASLSSHLTTLRRDLTNNFIDFTLRQSTSVIAVSPSPVDGVTEYKLSLVASPPSEEIRSTQLENLFTVFTFLSNHLFSCLPPSQVMLFTRSLCKPITTSLLQNFLIPSLPSSYESLHSFLQVVQEAVAFEDKMIVGLLGNDPNDRPVKAWADGMSGHYERQRRMQILDRSRAITIALGEPSDTIIVEVDVVLEDQPTVVPVQEEIISPVKEDAWGFDDDPSPANDNPGDMFAMEEDGWGFDEDVIPDEPDSTIEPESSSQLIRSPPVKTPEVSSSPEIINGDDEPDPSEAWGWNEDDDLPPAEETAWDDPWGDEPEPLPEPAVLSPPQKLQTPPPPPLPSIPTISVKAATRLEKAANKSKKPQTNGTPLMSSVTPSTISPIPSPFVSYDNSPMHPSVAQEPIPPSTLHGKRPSVLTMRQPPPKETYVASGRTKRIMGLVEAVLAEGQHLARSSLFPSSSSSSSVGTTLLLSAPAILDLHRALYPIKFSKELAAPEMGMRYANDCAYLAGEVERIKDSLRRDTAAIVGERLRECARHFRVLSESWFQDIIQREQKALDTILTAGAQGFVYTAEQDRYDECESAMTQVLQQVRRLAQRFKTILAKSKYYTAVGMIVDTALGHILTNILALPDIPEVESHRLSELCRIFNAMEGLFVEDPSQPSFVVAYVPSWLKFSYLSELLEASMADITYLFEEGALVDFQVDELVRLVRALFADTPLRTNTIAKLQGEHPTLT</sequence>
<evidence type="ECO:0000313" key="3">
    <source>
        <dbReference type="EMBL" id="KAG5636865.1"/>
    </source>
</evidence>
<feature type="domain" description="ZW10 C-terminal helical" evidence="2">
    <location>
        <begin position="820"/>
        <end position="963"/>
    </location>
</feature>